<dbReference type="PANTHER" id="PTHR46481">
    <property type="entry name" value="ZINC FINGER BED DOMAIN-CONTAINING PROTEIN 4"/>
    <property type="match status" value="1"/>
</dbReference>
<evidence type="ECO:0000256" key="1">
    <source>
        <dbReference type="ARBA" id="ARBA00004123"/>
    </source>
</evidence>
<proteinExistence type="predicted"/>
<evidence type="ECO:0000256" key="4">
    <source>
        <dbReference type="ARBA" id="ARBA00022833"/>
    </source>
</evidence>
<keyword evidence="12" id="KW-1185">Reference proteome</keyword>
<dbReference type="InterPro" id="IPR025525">
    <property type="entry name" value="hAT-like_transposase_RNase-H"/>
</dbReference>
<keyword evidence="6" id="KW-0539">Nucleus</keyword>
<keyword evidence="5" id="KW-0238">DNA-binding</keyword>
<reference evidence="11 12" key="1">
    <citation type="submission" date="2024-02" db="EMBL/GenBank/DDBJ databases">
        <title>High-quality chromosome-scale genome assembly of Pensacola bahiagrass (Paspalum notatum Flugge var. saurae).</title>
        <authorList>
            <person name="Vega J.M."/>
            <person name="Podio M."/>
            <person name="Orjuela J."/>
            <person name="Siena L.A."/>
            <person name="Pessino S.C."/>
            <person name="Combes M.C."/>
            <person name="Mariac C."/>
            <person name="Albertini E."/>
            <person name="Pupilli F."/>
            <person name="Ortiz J.P.A."/>
            <person name="Leblanc O."/>
        </authorList>
    </citation>
    <scope>NUCLEOTIDE SEQUENCE [LARGE SCALE GENOMIC DNA]</scope>
    <source>
        <strain evidence="11">R1</strain>
        <tissue evidence="11">Leaf</tissue>
    </source>
</reference>
<evidence type="ECO:0000256" key="3">
    <source>
        <dbReference type="ARBA" id="ARBA00022771"/>
    </source>
</evidence>
<dbReference type="SUPFAM" id="SSF81383">
    <property type="entry name" value="F-box domain"/>
    <property type="match status" value="1"/>
</dbReference>
<dbReference type="Pfam" id="PF14372">
    <property type="entry name" value="hAT-like_RNase-H"/>
    <property type="match status" value="1"/>
</dbReference>
<feature type="domain" description="F-box protein AT5G49610-like beta-propeller" evidence="10">
    <location>
        <begin position="114"/>
        <end position="356"/>
    </location>
</feature>
<dbReference type="InterPro" id="IPR001810">
    <property type="entry name" value="F-box_dom"/>
</dbReference>
<dbReference type="InterPro" id="IPR036047">
    <property type="entry name" value="F-box-like_dom_sf"/>
</dbReference>
<dbReference type="AlphaFoldDB" id="A0AAQ3THE5"/>
<dbReference type="Gene3D" id="1.20.1280.50">
    <property type="match status" value="1"/>
</dbReference>
<dbReference type="GO" id="GO:0005634">
    <property type="term" value="C:nucleus"/>
    <property type="evidence" value="ECO:0007669"/>
    <property type="project" value="UniProtKB-SubCell"/>
</dbReference>
<feature type="domain" description="F-box" evidence="8">
    <location>
        <begin position="23"/>
        <end position="59"/>
    </location>
</feature>
<keyword evidence="2" id="KW-0479">Metal-binding</keyword>
<dbReference type="GO" id="GO:0008270">
    <property type="term" value="F:zinc ion binding"/>
    <property type="evidence" value="ECO:0007669"/>
    <property type="project" value="UniProtKB-KW"/>
</dbReference>
<dbReference type="InterPro" id="IPR056594">
    <property type="entry name" value="AT5G49610-like_b-prop"/>
</dbReference>
<sequence length="883" mass="101124">MPRRRRRRRCSAPPAPPRALEDNDLLADILLRLPPHPSTVARAAAVCRGWRRLVSDPGFLNRFRARHRKLPVLGVFMNSNGYPIFRSTLDPPDPILPKRLLPWRNEDGVWYLLGVRHGRVLIFNESRREYLVWDPATCDRRCVAAPPMFDGKKRFVCSGAVLCLAGEQGHAQHGECHSGPFQLVLIGVGEEERRAFACVYSSQTNEWGSFSSAAIRYMDTAFDASTLVGNSLYWLFDDIEGGILEFDLGTQNLNILEIPPDMDTGCSNYQIILPEDGVFGIAALRRFSFDIWERKVGHDGAASWVLLKSVKLEEITGLSRDERGHMIIHGYDEEDNVIFLRTNIGCFRVELESMKYKNLGKSGFITTCAYYPYRSLYRNKGFTLDYQMVWNDCTEAFEKQKLIVQDVLRSVDCKVSLTADTLTTNGTMGYMCITCHFISADWKVEKRIIKFFVLEAQYNAVEIFSTVHRCIQDWNIEQRLFGITIGNSVANDTMADMLKHNLVLKNAVPVEGKLLHNHCASHIINMFVSDGLNFVDSIVCKLRESVKYIRSSKARRKNFEKIVAQEGISAGWPSLDMPTRWSSTSCLIETALEFRRAFDALALQDANYTYAPSFEEWERIQVVCRLLDVCYEATMLISCASCRTSNLYFHGMWNIKLTLDREASGVDNNVREMIKEMKRKFNNYWEKSYISLVIPIIFDPRFKYMFVEFRFKQALGAEAGKSLLRVQKVLRDLYNEYSSQSNDCNVDLTKHGGDQDMSTADNGPFTDWCQYLSSNVEVLSELDRYLNERPIELSEDFDILNWWMVYTPVYPTLARIARDVLAVPASTVATESVFNTEGRVIGDFHNRLTPETVEALVCLRDWCQDSGYHPSRELATEFIDILF</sequence>
<dbReference type="Pfam" id="PF23635">
    <property type="entry name" value="Beta-prop_AT5G49610-like"/>
    <property type="match status" value="1"/>
</dbReference>
<gene>
    <name evidence="11" type="ORF">U9M48_020378</name>
</gene>
<evidence type="ECO:0000256" key="6">
    <source>
        <dbReference type="ARBA" id="ARBA00023242"/>
    </source>
</evidence>
<dbReference type="Proteomes" id="UP001341281">
    <property type="component" value="Chromosome 04"/>
</dbReference>
<dbReference type="EMBL" id="CP144748">
    <property type="protein sequence ID" value="WVZ71844.1"/>
    <property type="molecule type" value="Genomic_DNA"/>
</dbReference>
<evidence type="ECO:0000256" key="2">
    <source>
        <dbReference type="ARBA" id="ARBA00022723"/>
    </source>
</evidence>
<dbReference type="Pfam" id="PF12937">
    <property type="entry name" value="F-box-like"/>
    <property type="match status" value="1"/>
</dbReference>
<keyword evidence="4" id="KW-0862">Zinc</keyword>
<evidence type="ECO:0000259" key="7">
    <source>
        <dbReference type="Pfam" id="PF05699"/>
    </source>
</evidence>
<feature type="domain" description="hAT-like transposase RNase-H fold" evidence="9">
    <location>
        <begin position="641"/>
        <end position="737"/>
    </location>
</feature>
<dbReference type="InterPro" id="IPR012337">
    <property type="entry name" value="RNaseH-like_sf"/>
</dbReference>
<accession>A0AAQ3THE5</accession>
<feature type="domain" description="HAT C-terminal dimerisation" evidence="7">
    <location>
        <begin position="781"/>
        <end position="862"/>
    </location>
</feature>
<evidence type="ECO:0000256" key="5">
    <source>
        <dbReference type="ARBA" id="ARBA00023125"/>
    </source>
</evidence>
<evidence type="ECO:0000313" key="11">
    <source>
        <dbReference type="EMBL" id="WVZ71844.1"/>
    </source>
</evidence>
<evidence type="ECO:0000313" key="12">
    <source>
        <dbReference type="Proteomes" id="UP001341281"/>
    </source>
</evidence>
<dbReference type="InterPro" id="IPR008906">
    <property type="entry name" value="HATC_C_dom"/>
</dbReference>
<dbReference type="Pfam" id="PF05699">
    <property type="entry name" value="Dimer_Tnp_hAT"/>
    <property type="match status" value="1"/>
</dbReference>
<organism evidence="11 12">
    <name type="scientific">Paspalum notatum var. saurae</name>
    <dbReference type="NCBI Taxonomy" id="547442"/>
    <lineage>
        <taxon>Eukaryota</taxon>
        <taxon>Viridiplantae</taxon>
        <taxon>Streptophyta</taxon>
        <taxon>Embryophyta</taxon>
        <taxon>Tracheophyta</taxon>
        <taxon>Spermatophyta</taxon>
        <taxon>Magnoliopsida</taxon>
        <taxon>Liliopsida</taxon>
        <taxon>Poales</taxon>
        <taxon>Poaceae</taxon>
        <taxon>PACMAD clade</taxon>
        <taxon>Panicoideae</taxon>
        <taxon>Andropogonodae</taxon>
        <taxon>Paspaleae</taxon>
        <taxon>Paspalinae</taxon>
        <taxon>Paspalum</taxon>
    </lineage>
</organism>
<evidence type="ECO:0008006" key="13">
    <source>
        <dbReference type="Google" id="ProtNLM"/>
    </source>
</evidence>
<evidence type="ECO:0000259" key="9">
    <source>
        <dbReference type="Pfam" id="PF14372"/>
    </source>
</evidence>
<keyword evidence="3" id="KW-0863">Zinc-finger</keyword>
<dbReference type="GO" id="GO:0003677">
    <property type="term" value="F:DNA binding"/>
    <property type="evidence" value="ECO:0007669"/>
    <property type="project" value="UniProtKB-KW"/>
</dbReference>
<comment type="subcellular location">
    <subcellularLocation>
        <location evidence="1">Nucleus</location>
    </subcellularLocation>
</comment>
<dbReference type="PANTHER" id="PTHR46481:SF10">
    <property type="entry name" value="ZINC FINGER BED DOMAIN-CONTAINING PROTEIN 39"/>
    <property type="match status" value="1"/>
</dbReference>
<protein>
    <recommendedName>
        <fullName evidence="13">F-box domain-containing protein</fullName>
    </recommendedName>
</protein>
<name>A0AAQ3THE5_PASNO</name>
<evidence type="ECO:0000259" key="10">
    <source>
        <dbReference type="Pfam" id="PF23635"/>
    </source>
</evidence>
<dbReference type="SUPFAM" id="SSF53098">
    <property type="entry name" value="Ribonuclease H-like"/>
    <property type="match status" value="1"/>
</dbReference>
<evidence type="ECO:0000259" key="8">
    <source>
        <dbReference type="Pfam" id="PF12937"/>
    </source>
</evidence>
<dbReference type="GO" id="GO:0046983">
    <property type="term" value="F:protein dimerization activity"/>
    <property type="evidence" value="ECO:0007669"/>
    <property type="project" value="InterPro"/>
</dbReference>
<dbReference type="InterPro" id="IPR052035">
    <property type="entry name" value="ZnF_BED_domain_contain"/>
</dbReference>